<gene>
    <name evidence="8" type="ORF">CANTADRAFT_48571</name>
</gene>
<evidence type="ECO:0000256" key="2">
    <source>
        <dbReference type="ARBA" id="ARBA00022517"/>
    </source>
</evidence>
<dbReference type="EMBL" id="KV453911">
    <property type="protein sequence ID" value="ODV79688.1"/>
    <property type="molecule type" value="Genomic_DNA"/>
</dbReference>
<dbReference type="GO" id="GO:0034457">
    <property type="term" value="C:Mpp10 complex"/>
    <property type="evidence" value="ECO:0007669"/>
    <property type="project" value="EnsemblFungi"/>
</dbReference>
<dbReference type="GO" id="GO:0032040">
    <property type="term" value="C:small-subunit processome"/>
    <property type="evidence" value="ECO:0007669"/>
    <property type="project" value="EnsemblFungi"/>
</dbReference>
<dbReference type="Pfam" id="PF04006">
    <property type="entry name" value="Mpp10"/>
    <property type="match status" value="1"/>
</dbReference>
<dbReference type="GO" id="GO:0005732">
    <property type="term" value="C:sno(s)RNA-containing ribonucleoprotein complex"/>
    <property type="evidence" value="ECO:0007669"/>
    <property type="project" value="InterPro"/>
</dbReference>
<accession>A0A1E4SJL8</accession>
<feature type="compositionally biased region" description="Acidic residues" evidence="7">
    <location>
        <begin position="213"/>
        <end position="246"/>
    </location>
</feature>
<feature type="compositionally biased region" description="Acidic residues" evidence="7">
    <location>
        <begin position="266"/>
        <end position="283"/>
    </location>
</feature>
<dbReference type="RefSeq" id="XP_020064810.1">
    <property type="nucleotide sequence ID" value="XM_020209602.1"/>
</dbReference>
<dbReference type="OrthoDB" id="445326at2759"/>
<comment type="subcellular location">
    <subcellularLocation>
        <location evidence="1">Nucleus</location>
        <location evidence="1">Nucleolus</location>
    </subcellularLocation>
</comment>
<dbReference type="GO" id="GO:0000447">
    <property type="term" value="P:endonucleolytic cleavage in ITS1 to separate SSU-rRNA from 5.8S rRNA and LSU-rRNA from tricistronic rRNA transcript (SSU-rRNA, 5.8S rRNA, LSU-rRNA)"/>
    <property type="evidence" value="ECO:0007669"/>
    <property type="project" value="EnsemblFungi"/>
</dbReference>
<proteinExistence type="inferred from homology"/>
<organism evidence="8 9">
    <name type="scientific">Suhomyces tanzawaensis NRRL Y-17324</name>
    <dbReference type="NCBI Taxonomy" id="984487"/>
    <lineage>
        <taxon>Eukaryota</taxon>
        <taxon>Fungi</taxon>
        <taxon>Dikarya</taxon>
        <taxon>Ascomycota</taxon>
        <taxon>Saccharomycotina</taxon>
        <taxon>Pichiomycetes</taxon>
        <taxon>Debaryomycetaceae</taxon>
        <taxon>Suhomyces</taxon>
    </lineage>
</organism>
<protein>
    <submittedName>
        <fullName evidence="8">Mpp10 protein</fullName>
    </submittedName>
</protein>
<dbReference type="PANTHER" id="PTHR17039:SF0">
    <property type="entry name" value="U3 SMALL NUCLEOLAR RIBONUCLEOPROTEIN PROTEIN MPP10"/>
    <property type="match status" value="1"/>
</dbReference>
<dbReference type="GO" id="GO:0000480">
    <property type="term" value="P:endonucleolytic cleavage in 5'-ETS of tricistronic rRNA transcript (SSU-rRNA, 5.8S rRNA, LSU-rRNA)"/>
    <property type="evidence" value="ECO:0007669"/>
    <property type="project" value="EnsemblFungi"/>
</dbReference>
<feature type="compositionally biased region" description="Acidic residues" evidence="7">
    <location>
        <begin position="103"/>
        <end position="145"/>
    </location>
</feature>
<feature type="region of interest" description="Disordered" evidence="7">
    <location>
        <begin position="351"/>
        <end position="377"/>
    </location>
</feature>
<evidence type="ECO:0000256" key="3">
    <source>
        <dbReference type="ARBA" id="ARBA00022552"/>
    </source>
</evidence>
<evidence type="ECO:0000313" key="8">
    <source>
        <dbReference type="EMBL" id="ODV79688.1"/>
    </source>
</evidence>
<dbReference type="GO" id="GO:0042802">
    <property type="term" value="F:identical protein binding"/>
    <property type="evidence" value="ECO:0007669"/>
    <property type="project" value="EnsemblFungi"/>
</dbReference>
<feature type="compositionally biased region" description="Polar residues" evidence="7">
    <location>
        <begin position="630"/>
        <end position="643"/>
    </location>
</feature>
<dbReference type="STRING" id="984487.A0A1E4SJL8"/>
<feature type="region of interest" description="Disordered" evidence="7">
    <location>
        <begin position="210"/>
        <end position="289"/>
    </location>
</feature>
<dbReference type="GO" id="GO:0000472">
    <property type="term" value="P:endonucleolytic cleavage to generate mature 5'-end of SSU-rRNA from (SSU-rRNA, 5.8S rRNA, LSU-rRNA)"/>
    <property type="evidence" value="ECO:0007669"/>
    <property type="project" value="EnsemblFungi"/>
</dbReference>
<feature type="region of interest" description="Disordered" evidence="7">
    <location>
        <begin position="553"/>
        <end position="643"/>
    </location>
</feature>
<evidence type="ECO:0000256" key="5">
    <source>
        <dbReference type="ARBA" id="ARBA00023274"/>
    </source>
</evidence>
<dbReference type="InterPro" id="IPR012173">
    <property type="entry name" value="Mpp10"/>
</dbReference>
<dbReference type="GeneID" id="30983738"/>
<dbReference type="Proteomes" id="UP000094285">
    <property type="component" value="Unassembled WGS sequence"/>
</dbReference>
<sequence>LRTKMAQDLLEVLLGKPQDIFTFFRSEESDDSNEVANKSYFNELAKQFLDPITKQYSVLDEIYVDGLDSTQVFGQTKMVLDGVDEALLTAKIPELKEKFQDYQSDEIDSEDENDEGNDIDESDQDEQEEEEAEEEVDQEEPQLSDDDVKTLNEDFEGFDEENEEQDSGSEAETQVPSDDEIIQTEQKKDAFGLNDGFFDIDQFNKQILALEKENDDEDEEEIDYFAGSGDDDDDDDEEEDEEDMAYYDDFYDKPGVIRKSKSQVANEEELDNEEEEDEAEDEEYGRFNEEEYDTAVGSAMNDLFADEDQPAQAKSTAPLSSYEKQQQEIQAEIAKLEAELVADKKWTMKGEVQAKHRPQDSLLDDPETATLDFDRTSKPVPIITEEVTESLEELIRRRIKSDEFNDLPRRIITDISKFHNKQKFELSEQKSNKSLAELYEDDYNKVDAQKEVSEEVQKQHDEISDLFTKLNHRLDSLCSAHYIPKPHQFKTIEIKVNDNAAAITMEDAQPLHVSSESALAPQEIYKIGDDKPAADGNKGRSSVQLKSGLSFSKDELSREDKQRLRRASKRKRSKEFNQRKELQEQRAKQESKPSSKRQKVGDVVDTLSKAKNVTVIGKKGEMTDVKGNLKKTQGPQTSNNFKL</sequence>
<evidence type="ECO:0000256" key="4">
    <source>
        <dbReference type="ARBA" id="ARBA00023242"/>
    </source>
</evidence>
<evidence type="ECO:0000256" key="1">
    <source>
        <dbReference type="ARBA" id="ARBA00004604"/>
    </source>
</evidence>
<reference evidence="9" key="1">
    <citation type="submission" date="2016-05" db="EMBL/GenBank/DDBJ databases">
        <title>Comparative genomics of biotechnologically important yeasts.</title>
        <authorList>
            <consortium name="DOE Joint Genome Institute"/>
            <person name="Riley R."/>
            <person name="Haridas S."/>
            <person name="Wolfe K.H."/>
            <person name="Lopes M.R."/>
            <person name="Hittinger C.T."/>
            <person name="Goker M."/>
            <person name="Salamov A."/>
            <person name="Wisecaver J."/>
            <person name="Long T.M."/>
            <person name="Aerts A.L."/>
            <person name="Barry K."/>
            <person name="Choi C."/>
            <person name="Clum A."/>
            <person name="Coughlan A.Y."/>
            <person name="Deshpande S."/>
            <person name="Douglass A.P."/>
            <person name="Hanson S.J."/>
            <person name="Klenk H.-P."/>
            <person name="Labutti K."/>
            <person name="Lapidus A."/>
            <person name="Lindquist E."/>
            <person name="Lipzen A."/>
            <person name="Meier-Kolthoff J.P."/>
            <person name="Ohm R.A."/>
            <person name="Otillar R.P."/>
            <person name="Pangilinan J."/>
            <person name="Peng Y."/>
            <person name="Rokas A."/>
            <person name="Rosa C.A."/>
            <person name="Scheuner C."/>
            <person name="Sibirny A.A."/>
            <person name="Slot J.C."/>
            <person name="Stielow J.B."/>
            <person name="Sun H."/>
            <person name="Kurtzman C.P."/>
            <person name="Blackwell M."/>
            <person name="Grigoriev I.V."/>
            <person name="Jeffries T.W."/>
        </authorList>
    </citation>
    <scope>NUCLEOTIDE SEQUENCE [LARGE SCALE GENOMIC DNA]</scope>
    <source>
        <strain evidence="9">NRRL Y-17324</strain>
    </source>
</reference>
<feature type="compositionally biased region" description="Acidic residues" evidence="7">
    <location>
        <begin position="153"/>
        <end position="169"/>
    </location>
</feature>
<evidence type="ECO:0000256" key="7">
    <source>
        <dbReference type="SAM" id="MobiDB-lite"/>
    </source>
</evidence>
<feature type="non-terminal residue" evidence="8">
    <location>
        <position position="1"/>
    </location>
</feature>
<keyword evidence="4" id="KW-0539">Nucleus</keyword>
<feature type="compositionally biased region" description="Basic and acidic residues" evidence="7">
    <location>
        <begin position="574"/>
        <end position="593"/>
    </location>
</feature>
<keyword evidence="3" id="KW-0698">rRNA processing</keyword>
<feature type="compositionally biased region" description="Basic residues" evidence="7">
    <location>
        <begin position="563"/>
        <end position="573"/>
    </location>
</feature>
<keyword evidence="5" id="KW-0687">Ribonucleoprotein</keyword>
<dbReference type="AlphaFoldDB" id="A0A1E4SJL8"/>
<keyword evidence="9" id="KW-1185">Reference proteome</keyword>
<feature type="region of interest" description="Disordered" evidence="7">
    <location>
        <begin position="100"/>
        <end position="180"/>
    </location>
</feature>
<comment type="similarity">
    <text evidence="6">Belongs to the MPP10 family.</text>
</comment>
<keyword evidence="2" id="KW-0690">Ribosome biogenesis</keyword>
<evidence type="ECO:0000313" key="9">
    <source>
        <dbReference type="Proteomes" id="UP000094285"/>
    </source>
</evidence>
<dbReference type="PIRSF" id="PIRSF017300">
    <property type="entry name" value="snoRNP_Mpp10"/>
    <property type="match status" value="1"/>
</dbReference>
<name>A0A1E4SJL8_9ASCO</name>
<dbReference type="PANTHER" id="PTHR17039">
    <property type="entry name" value="U3 SMALL NUCLEOLAR RIBONUCLEOPROTEIN PROTEIN MPP10"/>
    <property type="match status" value="1"/>
</dbReference>
<evidence type="ECO:0000256" key="6">
    <source>
        <dbReference type="ARBA" id="ARBA00029455"/>
    </source>
</evidence>
<feature type="compositionally biased region" description="Basic and acidic residues" evidence="7">
    <location>
        <begin position="553"/>
        <end position="562"/>
    </location>
</feature>